<dbReference type="AlphaFoldDB" id="A0AAV3NVY4"/>
<sequence>MDKNYHGGETRAPPSAAAEEASELVLQWGNRKRPRCMKKVDNKPGRNNNNNKSGSDSPVQRVSSRVNSSRINSNNNNINRSSICEEGINKNGYINLRQRPSASPPHRILRNSDSSVAMRAQSNGVRGLASPERGGGAHDRRANNHHLSNGNNHQANNNSSRCNKNSINDNNHSSRGGRSPSSETGNDGKNGGSTSASGMIVASWPPKFEIALTNKEKEEDFLVLKGSKLPQRPKKRSKIIQRTVNLISPGAWLCDLSLERYEVREKKVTKKRPRGLKAMGNNVESDSE</sequence>
<gene>
    <name evidence="2" type="ORF">LIER_03748</name>
</gene>
<reference evidence="2 3" key="1">
    <citation type="submission" date="2024-01" db="EMBL/GenBank/DDBJ databases">
        <title>The complete chloroplast genome sequence of Lithospermum erythrorhizon: insights into the phylogenetic relationship among Boraginaceae species and the maternal lineages of purple gromwells.</title>
        <authorList>
            <person name="Okada T."/>
            <person name="Watanabe K."/>
        </authorList>
    </citation>
    <scope>NUCLEOTIDE SEQUENCE [LARGE SCALE GENOMIC DNA]</scope>
</reference>
<evidence type="ECO:0000313" key="2">
    <source>
        <dbReference type="EMBL" id="GAA0142961.1"/>
    </source>
</evidence>
<evidence type="ECO:0000313" key="3">
    <source>
        <dbReference type="Proteomes" id="UP001454036"/>
    </source>
</evidence>
<dbReference type="PANTHER" id="PTHR33130">
    <property type="entry name" value="PUTATIVE (DUF1639)-RELATED"/>
    <property type="match status" value="1"/>
</dbReference>
<feature type="region of interest" description="Disordered" evidence="1">
    <location>
        <begin position="116"/>
        <end position="199"/>
    </location>
</feature>
<feature type="region of interest" description="Disordered" evidence="1">
    <location>
        <begin position="1"/>
        <end position="81"/>
    </location>
</feature>
<organism evidence="2 3">
    <name type="scientific">Lithospermum erythrorhizon</name>
    <name type="common">Purple gromwell</name>
    <name type="synonym">Lithospermum officinale var. erythrorhizon</name>
    <dbReference type="NCBI Taxonomy" id="34254"/>
    <lineage>
        <taxon>Eukaryota</taxon>
        <taxon>Viridiplantae</taxon>
        <taxon>Streptophyta</taxon>
        <taxon>Embryophyta</taxon>
        <taxon>Tracheophyta</taxon>
        <taxon>Spermatophyta</taxon>
        <taxon>Magnoliopsida</taxon>
        <taxon>eudicotyledons</taxon>
        <taxon>Gunneridae</taxon>
        <taxon>Pentapetalae</taxon>
        <taxon>asterids</taxon>
        <taxon>lamiids</taxon>
        <taxon>Boraginales</taxon>
        <taxon>Boraginaceae</taxon>
        <taxon>Boraginoideae</taxon>
        <taxon>Lithospermeae</taxon>
        <taxon>Lithospermum</taxon>
    </lineage>
</organism>
<dbReference type="InterPro" id="IPR012438">
    <property type="entry name" value="DUF1639"/>
</dbReference>
<keyword evidence="3" id="KW-1185">Reference proteome</keyword>
<feature type="compositionally biased region" description="Low complexity" evidence="1">
    <location>
        <begin position="148"/>
        <end position="163"/>
    </location>
</feature>
<comment type="caution">
    <text evidence="2">The sequence shown here is derived from an EMBL/GenBank/DDBJ whole genome shotgun (WGS) entry which is preliminary data.</text>
</comment>
<dbReference type="PANTHER" id="PTHR33130:SF45">
    <property type="entry name" value="OS05G0541700 PROTEIN"/>
    <property type="match status" value="1"/>
</dbReference>
<protein>
    <submittedName>
        <fullName evidence="2">Uncharacterized protein</fullName>
    </submittedName>
</protein>
<feature type="compositionally biased region" description="Low complexity" evidence="1">
    <location>
        <begin position="45"/>
        <end position="81"/>
    </location>
</feature>
<evidence type="ECO:0000256" key="1">
    <source>
        <dbReference type="SAM" id="MobiDB-lite"/>
    </source>
</evidence>
<dbReference type="Pfam" id="PF07797">
    <property type="entry name" value="DUF1639"/>
    <property type="match status" value="1"/>
</dbReference>
<proteinExistence type="predicted"/>
<accession>A0AAV3NVY4</accession>
<dbReference type="Proteomes" id="UP001454036">
    <property type="component" value="Unassembled WGS sequence"/>
</dbReference>
<dbReference type="EMBL" id="BAABME010000460">
    <property type="protein sequence ID" value="GAA0142961.1"/>
    <property type="molecule type" value="Genomic_DNA"/>
</dbReference>
<name>A0AAV3NVY4_LITER</name>
<feature type="compositionally biased region" description="Polar residues" evidence="1">
    <location>
        <begin position="164"/>
        <end position="197"/>
    </location>
</feature>